<dbReference type="Proteomes" id="UP000438991">
    <property type="component" value="Unassembled WGS sequence"/>
</dbReference>
<dbReference type="EMBL" id="WNKV01000021">
    <property type="protein sequence ID" value="MTW18887.1"/>
    <property type="molecule type" value="Genomic_DNA"/>
</dbReference>
<evidence type="ECO:0000313" key="3">
    <source>
        <dbReference type="Proteomes" id="UP000438991"/>
    </source>
</evidence>
<protein>
    <submittedName>
        <fullName evidence="2">Uncharacterized protein</fullName>
    </submittedName>
</protein>
<reference evidence="2 3" key="1">
    <citation type="submission" date="2019-11" db="EMBL/GenBank/DDBJ databases">
        <title>Whole-genome sequence of Rhodoplanes serenus DSM 18633, type strain.</title>
        <authorList>
            <person name="Kyndt J.A."/>
            <person name="Meyer T.E."/>
        </authorList>
    </citation>
    <scope>NUCLEOTIDE SEQUENCE [LARGE SCALE GENOMIC DNA]</scope>
    <source>
        <strain evidence="2 3">DSM 18633</strain>
    </source>
</reference>
<name>A0A9X5ATQ6_9BRAD</name>
<keyword evidence="1" id="KW-0732">Signal</keyword>
<feature type="signal peptide" evidence="1">
    <location>
        <begin position="1"/>
        <end position="22"/>
    </location>
</feature>
<feature type="chain" id="PRO_5040984595" evidence="1">
    <location>
        <begin position="23"/>
        <end position="104"/>
    </location>
</feature>
<evidence type="ECO:0000313" key="2">
    <source>
        <dbReference type="EMBL" id="MTW18887.1"/>
    </source>
</evidence>
<dbReference type="RefSeq" id="WP_155481240.1">
    <property type="nucleotide sequence ID" value="NZ_WNKV01000021.1"/>
</dbReference>
<evidence type="ECO:0000256" key="1">
    <source>
        <dbReference type="SAM" id="SignalP"/>
    </source>
</evidence>
<gene>
    <name evidence="2" type="ORF">GJ689_22060</name>
</gene>
<accession>A0A9X5ATQ6</accession>
<proteinExistence type="predicted"/>
<sequence>MIATCLHTAILSSILLTGPAEAADTRPAHRAHRVAGPIVAGPIVGGVAANNGYYAYGPYGLTGGPLPWSPLYGPAVPVQPGCWLQRQRLWTEYGWRWRVAPVCY</sequence>
<dbReference type="AlphaFoldDB" id="A0A9X5ATQ6"/>
<organism evidence="2 3">
    <name type="scientific">Rhodoplanes serenus</name>
    <dbReference type="NCBI Taxonomy" id="200615"/>
    <lineage>
        <taxon>Bacteria</taxon>
        <taxon>Pseudomonadati</taxon>
        <taxon>Pseudomonadota</taxon>
        <taxon>Alphaproteobacteria</taxon>
        <taxon>Hyphomicrobiales</taxon>
        <taxon>Nitrobacteraceae</taxon>
        <taxon>Rhodoplanes</taxon>
    </lineage>
</organism>
<comment type="caution">
    <text evidence="2">The sequence shown here is derived from an EMBL/GenBank/DDBJ whole genome shotgun (WGS) entry which is preliminary data.</text>
</comment>